<dbReference type="Pfam" id="PF00753">
    <property type="entry name" value="Lactamase_B"/>
    <property type="match status" value="1"/>
</dbReference>
<comment type="subcellular location">
    <subcellularLocation>
        <location evidence="1">Cell membrane</location>
        <topology evidence="1">Multi-pass membrane protein</topology>
    </subcellularLocation>
</comment>
<evidence type="ECO:0000256" key="3">
    <source>
        <dbReference type="ARBA" id="ARBA00022692"/>
    </source>
</evidence>
<feature type="transmembrane region" description="Helical" evidence="7">
    <location>
        <begin position="472"/>
        <end position="497"/>
    </location>
</feature>
<evidence type="ECO:0000256" key="6">
    <source>
        <dbReference type="SAM" id="MobiDB-lite"/>
    </source>
</evidence>
<evidence type="ECO:0000256" key="2">
    <source>
        <dbReference type="ARBA" id="ARBA00022475"/>
    </source>
</evidence>
<dbReference type="PANTHER" id="PTHR30619:SF1">
    <property type="entry name" value="RECOMBINATION PROTEIN 2"/>
    <property type="match status" value="1"/>
</dbReference>
<accession>A0ABU3P954</accession>
<reference evidence="9" key="1">
    <citation type="submission" date="2023-09" db="EMBL/GenBank/DDBJ databases">
        <title>Paucibacter sp. APW11 Genome sequencing and assembly.</title>
        <authorList>
            <person name="Kim I."/>
        </authorList>
    </citation>
    <scope>NUCLEOTIDE SEQUENCE</scope>
    <source>
        <strain evidence="9">APW11</strain>
    </source>
</reference>
<dbReference type="NCBIfam" id="TIGR00360">
    <property type="entry name" value="ComEC_N-term"/>
    <property type="match status" value="1"/>
</dbReference>
<dbReference type="Pfam" id="PF03772">
    <property type="entry name" value="Competence"/>
    <property type="match status" value="1"/>
</dbReference>
<sequence length="811" mass="87863">MNTASAWAGLALIWLAALAGLHQCAQLPLPAWALGATLLGALGVLLTRWRLPRLVWPAMALLTAGLALAWGGWRAQLRLDQALSPAWEGRDLIVEGRIDSLPSASSGMAAQAGWRFAFAVEGARDAQGQGAPIALPERLLLVGYGDASRPLPDWRACERWRLRVRLRQPHGLVNPHGFDYELWLFEQGFRATGVIRDAGQRLAPSPWLCLDHWREGLRETIQRSVSDPRQAALIAALSLGEQAAISREDWALFRDTGIAHLVSISGMHVTMFAWLLGGLAGRLWRRSTVACLWLPAPLAAQWLGAAAAALYAAFSGWGVPSQRTVWMLLTLALLRHIGVRWPWPLCLLASAVLVTAIDPWALSQPGFWLSFVAVALLMAQGEPAPAGWRAALKSAWQAQWVATLGLAPLSLLFFQQLSIVGLLANLLAIPLVSFVITPLALLGALVPLLWVAAGWAIALLMAWLQWLASWPLAVWVVPVAPLWAQVSGLLAAVLLVLPLPGRLRALSLPMLLPLLWPPLQRPPPGEFELLAADIGQGSAVLLRTATHSLMYDSGPQWSPTADAGQRVLLPLLHALGERRLDLLMLSHRDLDHVGGAASLLRGLPVAALSSSLEAGHVLLRQLPAASSATRCLAGQHWVWDGVLFELLQPQASQYEQGLKPNALSCVLRVQAVSGHSALLTGDLEVAQEQALLQRDPARLRSELLLVPHHGSQTSSSQAFIAAVAPRWGLVQAGYRNRFGHPALSVQAGYQAAGVPLLLSADCGAWRWQSWGLEPQCQRELDRRYWQPVPSTRAQTGAERPADLGPELVPTP</sequence>
<evidence type="ECO:0000256" key="4">
    <source>
        <dbReference type="ARBA" id="ARBA00022989"/>
    </source>
</evidence>
<evidence type="ECO:0000313" key="10">
    <source>
        <dbReference type="Proteomes" id="UP001246372"/>
    </source>
</evidence>
<feature type="transmembrane region" description="Helical" evidence="7">
    <location>
        <begin position="289"/>
        <end position="311"/>
    </location>
</feature>
<dbReference type="NCBIfam" id="TIGR00361">
    <property type="entry name" value="ComEC_Rec2"/>
    <property type="match status" value="1"/>
</dbReference>
<gene>
    <name evidence="9" type="ORF">RQP53_07465</name>
</gene>
<keyword evidence="5 7" id="KW-0472">Membrane</keyword>
<dbReference type="InterPro" id="IPR035681">
    <property type="entry name" value="ComA-like_MBL"/>
</dbReference>
<feature type="transmembrane region" description="Helical" evidence="7">
    <location>
        <begin position="448"/>
        <end position="466"/>
    </location>
</feature>
<feature type="transmembrane region" description="Helical" evidence="7">
    <location>
        <begin position="400"/>
        <end position="417"/>
    </location>
</feature>
<protein>
    <submittedName>
        <fullName evidence="9">DNA internalization-related competence protein ComEC/Rec2</fullName>
    </submittedName>
</protein>
<evidence type="ECO:0000256" key="5">
    <source>
        <dbReference type="ARBA" id="ARBA00023136"/>
    </source>
</evidence>
<feature type="transmembrane region" description="Helical" evidence="7">
    <location>
        <begin position="423"/>
        <end position="441"/>
    </location>
</feature>
<feature type="transmembrane region" description="Helical" evidence="7">
    <location>
        <begin position="29"/>
        <end position="47"/>
    </location>
</feature>
<dbReference type="InterPro" id="IPR004477">
    <property type="entry name" value="ComEC_N"/>
</dbReference>
<dbReference type="InterPro" id="IPR004797">
    <property type="entry name" value="Competence_ComEC/Rec2"/>
</dbReference>
<evidence type="ECO:0000313" key="9">
    <source>
        <dbReference type="EMBL" id="MDT8999102.1"/>
    </source>
</evidence>
<feature type="transmembrane region" description="Helical" evidence="7">
    <location>
        <begin position="257"/>
        <end position="277"/>
    </location>
</feature>
<feature type="domain" description="Metallo-beta-lactamase" evidence="8">
    <location>
        <begin position="536"/>
        <end position="734"/>
    </location>
</feature>
<dbReference type="RefSeq" id="WP_315649591.1">
    <property type="nucleotide sequence ID" value="NZ_JAVXZY010000002.1"/>
</dbReference>
<comment type="caution">
    <text evidence="9">The sequence shown here is derived from an EMBL/GenBank/DDBJ whole genome shotgun (WGS) entry which is preliminary data.</text>
</comment>
<dbReference type="SMART" id="SM00849">
    <property type="entry name" value="Lactamase_B"/>
    <property type="match status" value="1"/>
</dbReference>
<evidence type="ECO:0000259" key="8">
    <source>
        <dbReference type="SMART" id="SM00849"/>
    </source>
</evidence>
<keyword evidence="3 7" id="KW-0812">Transmembrane</keyword>
<dbReference type="InterPro" id="IPR001279">
    <property type="entry name" value="Metallo-B-lactamas"/>
</dbReference>
<feature type="region of interest" description="Disordered" evidence="6">
    <location>
        <begin position="789"/>
        <end position="811"/>
    </location>
</feature>
<dbReference type="SUPFAM" id="SSF56281">
    <property type="entry name" value="Metallo-hydrolase/oxidoreductase"/>
    <property type="match status" value="1"/>
</dbReference>
<evidence type="ECO:0000256" key="1">
    <source>
        <dbReference type="ARBA" id="ARBA00004651"/>
    </source>
</evidence>
<dbReference type="Proteomes" id="UP001246372">
    <property type="component" value="Unassembled WGS sequence"/>
</dbReference>
<dbReference type="InterPro" id="IPR025405">
    <property type="entry name" value="DUF4131"/>
</dbReference>
<feature type="transmembrane region" description="Helical" evidence="7">
    <location>
        <begin position="341"/>
        <end position="361"/>
    </location>
</feature>
<dbReference type="InterPro" id="IPR036866">
    <property type="entry name" value="RibonucZ/Hydroxyglut_hydro"/>
</dbReference>
<feature type="transmembrane region" description="Helical" evidence="7">
    <location>
        <begin position="54"/>
        <end position="73"/>
    </location>
</feature>
<dbReference type="Pfam" id="PF13567">
    <property type="entry name" value="DUF4131"/>
    <property type="match status" value="1"/>
</dbReference>
<dbReference type="CDD" id="cd07731">
    <property type="entry name" value="ComA-like_MBL-fold"/>
    <property type="match status" value="1"/>
</dbReference>
<dbReference type="EMBL" id="JAVXZY010000002">
    <property type="protein sequence ID" value="MDT8999102.1"/>
    <property type="molecule type" value="Genomic_DNA"/>
</dbReference>
<evidence type="ECO:0000256" key="7">
    <source>
        <dbReference type="SAM" id="Phobius"/>
    </source>
</evidence>
<dbReference type="PANTHER" id="PTHR30619">
    <property type="entry name" value="DNA INTERNALIZATION/COMPETENCE PROTEIN COMEC/REC2"/>
    <property type="match status" value="1"/>
</dbReference>
<dbReference type="Gene3D" id="3.60.15.10">
    <property type="entry name" value="Ribonuclease Z/Hydroxyacylglutathione hydrolase-like"/>
    <property type="match status" value="1"/>
</dbReference>
<organism evidence="9 10">
    <name type="scientific">Roseateles aquae</name>
    <dbReference type="NCBI Taxonomy" id="3077235"/>
    <lineage>
        <taxon>Bacteria</taxon>
        <taxon>Pseudomonadati</taxon>
        <taxon>Pseudomonadota</taxon>
        <taxon>Betaproteobacteria</taxon>
        <taxon>Burkholderiales</taxon>
        <taxon>Sphaerotilaceae</taxon>
        <taxon>Roseateles</taxon>
    </lineage>
</organism>
<proteinExistence type="predicted"/>
<name>A0ABU3P954_9BURK</name>
<dbReference type="InterPro" id="IPR052159">
    <property type="entry name" value="Competence_DNA_uptake"/>
</dbReference>
<keyword evidence="10" id="KW-1185">Reference proteome</keyword>
<keyword evidence="4 7" id="KW-1133">Transmembrane helix</keyword>
<keyword evidence="2" id="KW-1003">Cell membrane</keyword>